<organism evidence="2 3">
    <name type="scientific">Sporothrix epigloea</name>
    <dbReference type="NCBI Taxonomy" id="1892477"/>
    <lineage>
        <taxon>Eukaryota</taxon>
        <taxon>Fungi</taxon>
        <taxon>Dikarya</taxon>
        <taxon>Ascomycota</taxon>
        <taxon>Pezizomycotina</taxon>
        <taxon>Sordariomycetes</taxon>
        <taxon>Sordariomycetidae</taxon>
        <taxon>Ophiostomatales</taxon>
        <taxon>Ophiostomataceae</taxon>
        <taxon>Sporothrix</taxon>
    </lineage>
</organism>
<proteinExistence type="predicted"/>
<evidence type="ECO:0000313" key="2">
    <source>
        <dbReference type="EMBL" id="CAK7269545.1"/>
    </source>
</evidence>
<gene>
    <name evidence="2" type="ORF">SEPCBS119000_003622</name>
</gene>
<accession>A0ABP0DRB0</accession>
<feature type="region of interest" description="Disordered" evidence="1">
    <location>
        <begin position="33"/>
        <end position="56"/>
    </location>
</feature>
<sequence length="382" mass="40016">MALHFAINWKVCYVDRAIDNLVKSGKMFGMPGRREWNPLPTGPTRKHSGFDGRPGQVNPRPHSMAEFGDARGAHQSNLQNFYASQRNQPSRGSNEAEQVIQAKRRMAAQRERELRNYHQEQQYNRTVLAELSSFGNKPDRTLSPGGMSETDRRDLIARQRSALYGEGSFAETGGYVDETGTSRPGVPGPHHGPVASQRVTSPLAYEYSHAPPPGVGADVAAAKDGAVSGSSPTDGNPRSRANSTASPQPKIGGSDRLQQHQSSQANRTSTSSPGTSPVTGNAGNNVAPIGTRPTGSASTSAANSMLNKRSTTPIASPKNHSGGFSAPASNGDNVTGSGSTSNPASATPDSSMGVPGWGNSRAGNVWGNGGKSGMGVQASVWG</sequence>
<feature type="compositionally biased region" description="Polar residues" evidence="1">
    <location>
        <begin position="232"/>
        <end position="247"/>
    </location>
</feature>
<feature type="region of interest" description="Disordered" evidence="1">
    <location>
        <begin position="168"/>
        <end position="382"/>
    </location>
</feature>
<feature type="compositionally biased region" description="Polar residues" evidence="1">
    <location>
        <begin position="83"/>
        <end position="96"/>
    </location>
</feature>
<name>A0ABP0DRB0_9PEZI</name>
<feature type="compositionally biased region" description="Polar residues" evidence="1">
    <location>
        <begin position="327"/>
        <end position="350"/>
    </location>
</feature>
<comment type="caution">
    <text evidence="2">The sequence shown here is derived from an EMBL/GenBank/DDBJ whole genome shotgun (WGS) entry which is preliminary data.</text>
</comment>
<dbReference type="EMBL" id="CAWUON010000049">
    <property type="protein sequence ID" value="CAK7269545.1"/>
    <property type="molecule type" value="Genomic_DNA"/>
</dbReference>
<reference evidence="2 3" key="1">
    <citation type="submission" date="2024-01" db="EMBL/GenBank/DDBJ databases">
        <authorList>
            <person name="Allen C."/>
            <person name="Tagirdzhanova G."/>
        </authorList>
    </citation>
    <scope>NUCLEOTIDE SEQUENCE [LARGE SCALE GENOMIC DNA]</scope>
    <source>
        <strain evidence="2 3">CBS 119000</strain>
    </source>
</reference>
<dbReference type="Proteomes" id="UP001642502">
    <property type="component" value="Unassembled WGS sequence"/>
</dbReference>
<keyword evidence="3" id="KW-1185">Reference proteome</keyword>
<evidence type="ECO:0000256" key="1">
    <source>
        <dbReference type="SAM" id="MobiDB-lite"/>
    </source>
</evidence>
<feature type="region of interest" description="Disordered" evidence="1">
    <location>
        <begin position="134"/>
        <end position="153"/>
    </location>
</feature>
<feature type="compositionally biased region" description="Low complexity" evidence="1">
    <location>
        <begin position="184"/>
        <end position="194"/>
    </location>
</feature>
<protein>
    <submittedName>
        <fullName evidence="2">Uncharacterized protein</fullName>
    </submittedName>
</protein>
<feature type="compositionally biased region" description="Low complexity" evidence="1">
    <location>
        <begin position="215"/>
        <end position="231"/>
    </location>
</feature>
<feature type="compositionally biased region" description="Low complexity" evidence="1">
    <location>
        <begin position="268"/>
        <end position="280"/>
    </location>
</feature>
<evidence type="ECO:0000313" key="3">
    <source>
        <dbReference type="Proteomes" id="UP001642502"/>
    </source>
</evidence>
<feature type="region of interest" description="Disordered" evidence="1">
    <location>
        <begin position="83"/>
        <end position="107"/>
    </location>
</feature>
<feature type="compositionally biased region" description="Polar residues" evidence="1">
    <location>
        <begin position="293"/>
        <end position="314"/>
    </location>
</feature>